<name>A0A8J6P0A2_9BACT</name>
<gene>
    <name evidence="1" type="ORF">H8D96_13450</name>
</gene>
<accession>A0A8J6P0A2</accession>
<evidence type="ECO:0000313" key="1">
    <source>
        <dbReference type="EMBL" id="MBC8432910.1"/>
    </source>
</evidence>
<dbReference type="Proteomes" id="UP000605201">
    <property type="component" value="Unassembled WGS sequence"/>
</dbReference>
<sequence>MVLNITEEEFLQMKQVLMDEDHEAALRLIKAFHKRLEQQKHQGMKSHLG</sequence>
<organism evidence="1 2">
    <name type="scientific">Candidatus Desulfatibia vada</name>
    <dbReference type="NCBI Taxonomy" id="2841696"/>
    <lineage>
        <taxon>Bacteria</taxon>
        <taxon>Pseudomonadati</taxon>
        <taxon>Thermodesulfobacteriota</taxon>
        <taxon>Desulfobacteria</taxon>
        <taxon>Desulfobacterales</taxon>
        <taxon>Desulfobacterales incertae sedis</taxon>
        <taxon>Candidatus Desulfatibia</taxon>
    </lineage>
</organism>
<protein>
    <submittedName>
        <fullName evidence="1">Uncharacterized protein</fullName>
    </submittedName>
</protein>
<reference evidence="1 2" key="1">
    <citation type="submission" date="2020-08" db="EMBL/GenBank/DDBJ databases">
        <title>Bridging the membrane lipid divide: bacteria of the FCB group superphylum have the potential to synthesize archaeal ether lipids.</title>
        <authorList>
            <person name="Villanueva L."/>
            <person name="Von Meijenfeldt F.A.B."/>
            <person name="Westbye A.B."/>
            <person name="Yadav S."/>
            <person name="Hopmans E.C."/>
            <person name="Dutilh B.E."/>
            <person name="Sinninghe Damste J.S."/>
        </authorList>
    </citation>
    <scope>NUCLEOTIDE SEQUENCE [LARGE SCALE GENOMIC DNA]</scope>
    <source>
        <strain evidence="1">NIOZ-UU17</strain>
    </source>
</reference>
<dbReference type="EMBL" id="JACNIG010000253">
    <property type="protein sequence ID" value="MBC8432910.1"/>
    <property type="molecule type" value="Genomic_DNA"/>
</dbReference>
<proteinExistence type="predicted"/>
<evidence type="ECO:0000313" key="2">
    <source>
        <dbReference type="Proteomes" id="UP000605201"/>
    </source>
</evidence>
<dbReference type="AlphaFoldDB" id="A0A8J6P0A2"/>
<comment type="caution">
    <text evidence="1">The sequence shown here is derived from an EMBL/GenBank/DDBJ whole genome shotgun (WGS) entry which is preliminary data.</text>
</comment>